<dbReference type="EMBL" id="LK996017">
    <property type="protein sequence ID" value="CDX00325.1"/>
    <property type="molecule type" value="Genomic_DNA"/>
</dbReference>
<dbReference type="CDD" id="cd17341">
    <property type="entry name" value="MFS_NRT2_like"/>
    <property type="match status" value="1"/>
</dbReference>
<keyword evidence="3" id="KW-0813">Transport</keyword>
<dbReference type="PANTHER" id="PTHR23515">
    <property type="entry name" value="HIGH-AFFINITY NITRATE TRANSPORTER 2.3"/>
    <property type="match status" value="1"/>
</dbReference>
<feature type="transmembrane region" description="Helical" evidence="8">
    <location>
        <begin position="333"/>
        <end position="355"/>
    </location>
</feature>
<dbReference type="GO" id="GO:0042128">
    <property type="term" value="P:nitrate assimilation"/>
    <property type="evidence" value="ECO:0007669"/>
    <property type="project" value="UniProtKB-KW"/>
</dbReference>
<evidence type="ECO:0000256" key="8">
    <source>
        <dbReference type="SAM" id="Phobius"/>
    </source>
</evidence>
<feature type="transmembrane region" description="Helical" evidence="8">
    <location>
        <begin position="274"/>
        <end position="294"/>
    </location>
</feature>
<feature type="transmembrane region" description="Helical" evidence="8">
    <location>
        <begin position="367"/>
        <end position="386"/>
    </location>
</feature>
<feature type="domain" description="Major facilitator superfamily (MFS) profile" evidence="9">
    <location>
        <begin position="14"/>
        <end position="391"/>
    </location>
</feature>
<feature type="transmembrane region" description="Helical" evidence="8">
    <location>
        <begin position="213"/>
        <end position="237"/>
    </location>
</feature>
<feature type="transmembrane region" description="Helical" evidence="8">
    <location>
        <begin position="106"/>
        <end position="126"/>
    </location>
</feature>
<dbReference type="InterPro" id="IPR020846">
    <property type="entry name" value="MFS_dom"/>
</dbReference>
<evidence type="ECO:0000256" key="6">
    <source>
        <dbReference type="ARBA" id="ARBA00023063"/>
    </source>
</evidence>
<feature type="transmembrane region" description="Helical" evidence="8">
    <location>
        <begin position="81"/>
        <end position="100"/>
    </location>
</feature>
<dbReference type="SUPFAM" id="SSF103473">
    <property type="entry name" value="MFS general substrate transporter"/>
    <property type="match status" value="1"/>
</dbReference>
<accession>A0A098AW34</accession>
<dbReference type="GO" id="GO:0005886">
    <property type="term" value="C:plasma membrane"/>
    <property type="evidence" value="ECO:0007669"/>
    <property type="project" value="UniProtKB-SubCell"/>
</dbReference>
<evidence type="ECO:0000256" key="5">
    <source>
        <dbReference type="ARBA" id="ARBA00022989"/>
    </source>
</evidence>
<evidence type="ECO:0000313" key="10">
    <source>
        <dbReference type="EMBL" id="CDX00325.1"/>
    </source>
</evidence>
<keyword evidence="4 8" id="KW-0812">Transmembrane</keyword>
<feature type="transmembrane region" description="Helical" evidence="8">
    <location>
        <begin position="169"/>
        <end position="188"/>
    </location>
</feature>
<dbReference type="Gene3D" id="1.20.1250.20">
    <property type="entry name" value="MFS general substrate transporter like domains"/>
    <property type="match status" value="1"/>
</dbReference>
<gene>
    <name evidence="10" type="ORF">DPCES_0438</name>
</gene>
<dbReference type="Pfam" id="PF07690">
    <property type="entry name" value="MFS_1"/>
    <property type="match status" value="1"/>
</dbReference>
<keyword evidence="5 8" id="KW-1133">Transmembrane helix</keyword>
<protein>
    <submittedName>
        <fullName evidence="10">Nitrate transporter</fullName>
    </submittedName>
</protein>
<evidence type="ECO:0000256" key="3">
    <source>
        <dbReference type="ARBA" id="ARBA00022448"/>
    </source>
</evidence>
<dbReference type="PATRIC" id="fig|49338.4.peg.466"/>
<feature type="transmembrane region" description="Helical" evidence="8">
    <location>
        <begin position="12"/>
        <end position="33"/>
    </location>
</feature>
<dbReference type="AlphaFoldDB" id="A0A098AW34"/>
<comment type="subcellular location">
    <subcellularLocation>
        <location evidence="1">Cell membrane</location>
        <topology evidence="1">Multi-pass membrane protein</topology>
    </subcellularLocation>
</comment>
<dbReference type="GO" id="GO:0015112">
    <property type="term" value="F:nitrate transmembrane transporter activity"/>
    <property type="evidence" value="ECO:0007669"/>
    <property type="project" value="InterPro"/>
</dbReference>
<dbReference type="RefSeq" id="WP_208925214.1">
    <property type="nucleotide sequence ID" value="NZ_LK996017.1"/>
</dbReference>
<name>A0A098AW34_DESHA</name>
<evidence type="ECO:0000259" key="9">
    <source>
        <dbReference type="PROSITE" id="PS50850"/>
    </source>
</evidence>
<organism evidence="10">
    <name type="scientific">Desulfitobacterium hafniense</name>
    <name type="common">Desulfitobacterium frappieri</name>
    <dbReference type="NCBI Taxonomy" id="49338"/>
    <lineage>
        <taxon>Bacteria</taxon>
        <taxon>Bacillati</taxon>
        <taxon>Bacillota</taxon>
        <taxon>Clostridia</taxon>
        <taxon>Eubacteriales</taxon>
        <taxon>Desulfitobacteriaceae</taxon>
        <taxon>Desulfitobacterium</taxon>
    </lineage>
</organism>
<comment type="similarity">
    <text evidence="2">Belongs to the major facilitator superfamily. Nitrate/nitrite porter (TC 2.A.1.8) family.</text>
</comment>
<feature type="transmembrane region" description="Helical" evidence="8">
    <location>
        <begin position="300"/>
        <end position="321"/>
    </location>
</feature>
<keyword evidence="6" id="KW-0534">Nitrate assimilation</keyword>
<dbReference type="InterPro" id="IPR044772">
    <property type="entry name" value="NO3_transporter"/>
</dbReference>
<feature type="transmembrane region" description="Helical" evidence="8">
    <location>
        <begin position="243"/>
        <end position="262"/>
    </location>
</feature>
<feature type="transmembrane region" description="Helical" evidence="8">
    <location>
        <begin position="53"/>
        <end position="69"/>
    </location>
</feature>
<reference evidence="10" key="1">
    <citation type="submission" date="2014-07" db="EMBL/GenBank/DDBJ databases">
        <authorList>
            <person name="Hornung V.Bastian."/>
        </authorList>
    </citation>
    <scope>NUCLEOTIDE SEQUENCE</scope>
    <source>
        <strain evidence="10">PCE-S</strain>
    </source>
</reference>
<dbReference type="InterPro" id="IPR011701">
    <property type="entry name" value="MFS"/>
</dbReference>
<evidence type="ECO:0000256" key="1">
    <source>
        <dbReference type="ARBA" id="ARBA00004651"/>
    </source>
</evidence>
<evidence type="ECO:0000256" key="7">
    <source>
        <dbReference type="ARBA" id="ARBA00023136"/>
    </source>
</evidence>
<dbReference type="PROSITE" id="PS50850">
    <property type="entry name" value="MFS"/>
    <property type="match status" value="1"/>
</dbReference>
<sequence>MTSGKGFLKSGHLGTLIASFFYFDISFMIWVLLGVTSTFVVGEFQMTDAQKGLMVGLPVLGGAFLRIPMGLLADRFGGKKIGIIGMLVTMVPLLWGYLFGNGIGEIYALGLLLGVSGASFAVALPLASRWYPPEHQGLAMGIAGAGNSGTVLATLFAPRLAEQVGWHGVFGLALIPLTVALAVFIFLARDNPNAPKPQGVSAYLQIVKHKETWLYSFFYSLTFGGFVGMTSYLSLFFVDQYQLSKVTAGDFVTLIVFAGSFIRPIGGYLGDRLGGMKMLIGLYLVLSMLLLLAGTLPSSAYVALGVLFLTMLFFGIGNGALFQVIPTEFPKEVGIMTGFVGAAGGVGGFILPNILGNVKGLTGSYSYGFWWLAATFLAAALLVFVLRKSRSKLSSLPEPGLAKNSV</sequence>
<proteinExistence type="inferred from homology"/>
<evidence type="ECO:0000256" key="4">
    <source>
        <dbReference type="ARBA" id="ARBA00022692"/>
    </source>
</evidence>
<evidence type="ECO:0000256" key="2">
    <source>
        <dbReference type="ARBA" id="ARBA00008432"/>
    </source>
</evidence>
<keyword evidence="7 8" id="KW-0472">Membrane</keyword>
<dbReference type="InterPro" id="IPR036259">
    <property type="entry name" value="MFS_trans_sf"/>
</dbReference>